<dbReference type="EMBL" id="LYOR01000007">
    <property type="protein sequence ID" value="OFV65766.1"/>
    <property type="molecule type" value="Genomic_DNA"/>
</dbReference>
<keyword evidence="2" id="KW-1185">Reference proteome</keyword>
<comment type="caution">
    <text evidence="1">The sequence shown here is derived from an EMBL/GenBank/DDBJ whole genome shotgun (WGS) entry which is preliminary data.</text>
</comment>
<dbReference type="Proteomes" id="UP000185779">
    <property type="component" value="Unassembled WGS sequence"/>
</dbReference>
<protein>
    <submittedName>
        <fullName evidence="1">Uncharacterized protein</fullName>
    </submittedName>
</protein>
<accession>A0A1F2P4Y8</accession>
<reference evidence="1" key="1">
    <citation type="submission" date="2016-05" db="EMBL/GenBank/DDBJ databases">
        <title>Microbial consortia oxidize butane by reversing methanogenesis.</title>
        <authorList>
            <person name="Laso-Perez R."/>
            <person name="Richter M."/>
            <person name="Wegener G."/>
            <person name="Musat F."/>
        </authorList>
    </citation>
    <scope>NUCLEOTIDE SEQUENCE [LARGE SCALE GENOMIC DNA]</scope>
    <source>
        <strain evidence="1">BOX1</strain>
    </source>
</reference>
<name>A0A1F2P4Y8_9EURY</name>
<organism evidence="1 2">
    <name type="scientific">Candidatus Syntropharchaeum butanivorans</name>
    <dbReference type="NCBI Taxonomy" id="1839936"/>
    <lineage>
        <taxon>Archaea</taxon>
        <taxon>Methanobacteriati</taxon>
        <taxon>Methanobacteriota</taxon>
        <taxon>Stenosarchaea group</taxon>
        <taxon>Methanomicrobia</taxon>
        <taxon>Methanosarcinales</taxon>
        <taxon>ANME-2 cluster</taxon>
        <taxon>Candidatus Syntropharchaeum</taxon>
    </lineage>
</organism>
<gene>
    <name evidence="1" type="ORF">SBU_001349</name>
</gene>
<proteinExistence type="predicted"/>
<evidence type="ECO:0000313" key="1">
    <source>
        <dbReference type="EMBL" id="OFV65766.1"/>
    </source>
</evidence>
<dbReference type="AlphaFoldDB" id="A0A1F2P4Y8"/>
<evidence type="ECO:0000313" key="2">
    <source>
        <dbReference type="Proteomes" id="UP000185779"/>
    </source>
</evidence>
<sequence>MRERGSNGDILHQGSPGDAKIYEEILEELKRRRIARNGDTIILDKGYCSLILSPYSTVPIQRRKRNFIEA</sequence>